<feature type="compositionally biased region" description="Pro residues" evidence="1">
    <location>
        <begin position="210"/>
        <end position="225"/>
    </location>
</feature>
<proteinExistence type="predicted"/>
<protein>
    <recommendedName>
        <fullName evidence="2">SWR1-complex protein 3 domain-containing protein</fullName>
    </recommendedName>
</protein>
<dbReference type="PANTHER" id="PTHR28108:SF1">
    <property type="entry name" value="SWR1-COMPLEX PROTEIN 3"/>
    <property type="match status" value="1"/>
</dbReference>
<dbReference type="InterPro" id="IPR057558">
    <property type="entry name" value="Swc3_dom"/>
</dbReference>
<dbReference type="GO" id="GO:0140849">
    <property type="term" value="F:ATP-dependent H2AZ histone chaperone activity"/>
    <property type="evidence" value="ECO:0007669"/>
    <property type="project" value="InterPro"/>
</dbReference>
<gene>
    <name evidence="3" type="ORF">EJ08DRAFT_728819</name>
</gene>
<dbReference type="Proteomes" id="UP000800235">
    <property type="component" value="Unassembled WGS sequence"/>
</dbReference>
<feature type="compositionally biased region" description="Pro residues" evidence="1">
    <location>
        <begin position="246"/>
        <end position="272"/>
    </location>
</feature>
<evidence type="ECO:0000313" key="3">
    <source>
        <dbReference type="EMBL" id="KAF2437146.1"/>
    </source>
</evidence>
<feature type="compositionally biased region" description="Basic and acidic residues" evidence="1">
    <location>
        <begin position="1"/>
        <end position="31"/>
    </location>
</feature>
<evidence type="ECO:0000313" key="4">
    <source>
        <dbReference type="Proteomes" id="UP000800235"/>
    </source>
</evidence>
<keyword evidence="4" id="KW-1185">Reference proteome</keyword>
<accession>A0A9P4P489</accession>
<dbReference type="InterPro" id="IPR037651">
    <property type="entry name" value="Swc3"/>
</dbReference>
<feature type="compositionally biased region" description="Polar residues" evidence="1">
    <location>
        <begin position="175"/>
        <end position="187"/>
    </location>
</feature>
<dbReference type="OrthoDB" id="5338195at2759"/>
<dbReference type="PANTHER" id="PTHR28108">
    <property type="entry name" value="SWR1-COMPLEX PROTEIN 3"/>
    <property type="match status" value="1"/>
</dbReference>
<organism evidence="3 4">
    <name type="scientific">Tothia fuscella</name>
    <dbReference type="NCBI Taxonomy" id="1048955"/>
    <lineage>
        <taxon>Eukaryota</taxon>
        <taxon>Fungi</taxon>
        <taxon>Dikarya</taxon>
        <taxon>Ascomycota</taxon>
        <taxon>Pezizomycotina</taxon>
        <taxon>Dothideomycetes</taxon>
        <taxon>Pleosporomycetidae</taxon>
        <taxon>Venturiales</taxon>
        <taxon>Cylindrosympodiaceae</taxon>
        <taxon>Tothia</taxon>
    </lineage>
</organism>
<dbReference type="GO" id="GO:0000812">
    <property type="term" value="C:Swr1 complex"/>
    <property type="evidence" value="ECO:0007669"/>
    <property type="project" value="InterPro"/>
</dbReference>
<feature type="compositionally biased region" description="Low complexity" evidence="1">
    <location>
        <begin position="226"/>
        <end position="245"/>
    </location>
</feature>
<feature type="region of interest" description="Disordered" evidence="1">
    <location>
        <begin position="355"/>
        <end position="375"/>
    </location>
</feature>
<evidence type="ECO:0000256" key="1">
    <source>
        <dbReference type="SAM" id="MobiDB-lite"/>
    </source>
</evidence>
<feature type="domain" description="SWR1-complex protein 3" evidence="2">
    <location>
        <begin position="67"/>
        <end position="160"/>
    </location>
</feature>
<comment type="caution">
    <text evidence="3">The sequence shown here is derived from an EMBL/GenBank/DDBJ whole genome shotgun (WGS) entry which is preliminary data.</text>
</comment>
<dbReference type="Pfam" id="PF24707">
    <property type="entry name" value="Swc3"/>
    <property type="match status" value="1"/>
</dbReference>
<feature type="region of interest" description="Disordered" evidence="1">
    <location>
        <begin position="162"/>
        <end position="272"/>
    </location>
</feature>
<name>A0A9P4P489_9PEZI</name>
<feature type="region of interest" description="Disordered" evidence="1">
    <location>
        <begin position="1"/>
        <end position="57"/>
    </location>
</feature>
<dbReference type="EMBL" id="MU007009">
    <property type="protein sequence ID" value="KAF2437146.1"/>
    <property type="molecule type" value="Genomic_DNA"/>
</dbReference>
<sequence length="518" mass="56486">MMEGKRRTSSRIKAEPAAKRRYSEEIHEKAKSTPRKLISAATKDVAKTPKEPAASTLPTRITEAKPLPVLEAMQALKLLDTEYQSIKESGVLAAALSRSRQKWIHGAVFEKFWSKTKVTKGMTEEERKAAKAPSMTKVGNARLTAEPHVFDIIFHAVKDPNAVPKQGQLPPGTPFLQQYGNSQSRPQSPGPAAFRPPLPPQLPAHQHATPPAPPPRAPPSHPPPSTATQTTSSTAPRPPHSSHAQPSPPQPTPRPPQTKGGPPPVPTAPQPDPVIHALAQRASTDIELKSVMKIVATGKATQQQLEYFQKHIDELTKEVKARQEAEAKQKRAAAAAAAQAQAAAQRQQQNLANASRAQVVSVPPPLPRQVQGYNHAPPPVVARPRVPAVAPLHVVIQFSENSNDRFLFPKNCIIEYLPLRPPPEPATALFSFTVVKKGCEAAEPGRFDKDKEYWEPVTVQITGDQTMLMTLGKYLNSAEEVKKDMESVMARCTRSEDVFLAMRLPREKGGGEDVVMSG</sequence>
<evidence type="ECO:0000259" key="2">
    <source>
        <dbReference type="Pfam" id="PF24707"/>
    </source>
</evidence>
<dbReference type="AlphaFoldDB" id="A0A9P4P489"/>
<reference evidence="3" key="1">
    <citation type="journal article" date="2020" name="Stud. Mycol.">
        <title>101 Dothideomycetes genomes: a test case for predicting lifestyles and emergence of pathogens.</title>
        <authorList>
            <person name="Haridas S."/>
            <person name="Albert R."/>
            <person name="Binder M."/>
            <person name="Bloem J."/>
            <person name="Labutti K."/>
            <person name="Salamov A."/>
            <person name="Andreopoulos B."/>
            <person name="Baker S."/>
            <person name="Barry K."/>
            <person name="Bills G."/>
            <person name="Bluhm B."/>
            <person name="Cannon C."/>
            <person name="Castanera R."/>
            <person name="Culley D."/>
            <person name="Daum C."/>
            <person name="Ezra D."/>
            <person name="Gonzalez J."/>
            <person name="Henrissat B."/>
            <person name="Kuo A."/>
            <person name="Liang C."/>
            <person name="Lipzen A."/>
            <person name="Lutzoni F."/>
            <person name="Magnuson J."/>
            <person name="Mondo S."/>
            <person name="Nolan M."/>
            <person name="Ohm R."/>
            <person name="Pangilinan J."/>
            <person name="Park H.-J."/>
            <person name="Ramirez L."/>
            <person name="Alfaro M."/>
            <person name="Sun H."/>
            <person name="Tritt A."/>
            <person name="Yoshinaga Y."/>
            <person name="Zwiers L.-H."/>
            <person name="Turgeon B."/>
            <person name="Goodwin S."/>
            <person name="Spatafora J."/>
            <person name="Crous P."/>
            <person name="Grigoriev I."/>
        </authorList>
    </citation>
    <scope>NUCLEOTIDE SEQUENCE</scope>
    <source>
        <strain evidence="3">CBS 130266</strain>
    </source>
</reference>